<evidence type="ECO:0000256" key="5">
    <source>
        <dbReference type="ARBA" id="ARBA00022989"/>
    </source>
</evidence>
<evidence type="ECO:0000256" key="4">
    <source>
        <dbReference type="ARBA" id="ARBA00022982"/>
    </source>
</evidence>
<evidence type="ECO:0000313" key="10">
    <source>
        <dbReference type="Proteomes" id="UP000318571"/>
    </source>
</evidence>
<accession>A0A553P3M2</accession>
<dbReference type="OMA" id="QAGWVWY"/>
<dbReference type="PROSITE" id="PS50939">
    <property type="entry name" value="CYTOCHROME_B561"/>
    <property type="match status" value="1"/>
</dbReference>
<name>A0A553P3M2_TIGCA</name>
<keyword evidence="3 7" id="KW-0812">Transmembrane</keyword>
<keyword evidence="4" id="KW-0249">Electron transport</keyword>
<keyword evidence="5 7" id="KW-1133">Transmembrane helix</keyword>
<dbReference type="Gene3D" id="1.20.120.1770">
    <property type="match status" value="1"/>
</dbReference>
<dbReference type="CDD" id="cd08760">
    <property type="entry name" value="Cyt_b561_FRRS1_like"/>
    <property type="match status" value="1"/>
</dbReference>
<dbReference type="EMBL" id="VCGU01000008">
    <property type="protein sequence ID" value="TRY72295.1"/>
    <property type="molecule type" value="Genomic_DNA"/>
</dbReference>
<dbReference type="Pfam" id="PF03188">
    <property type="entry name" value="Cytochrom_B561"/>
    <property type="match status" value="1"/>
</dbReference>
<feature type="transmembrane region" description="Helical" evidence="7">
    <location>
        <begin position="168"/>
        <end position="191"/>
    </location>
</feature>
<evidence type="ECO:0000256" key="3">
    <source>
        <dbReference type="ARBA" id="ARBA00022692"/>
    </source>
</evidence>
<dbReference type="GO" id="GO:0016020">
    <property type="term" value="C:membrane"/>
    <property type="evidence" value="ECO:0007669"/>
    <property type="project" value="UniProtKB-SubCell"/>
</dbReference>
<dbReference type="InterPro" id="IPR006593">
    <property type="entry name" value="Cyt_b561/ferric_Rdtase_TM"/>
</dbReference>
<feature type="transmembrane region" description="Helical" evidence="7">
    <location>
        <begin position="212"/>
        <end position="234"/>
    </location>
</feature>
<reference evidence="9 10" key="1">
    <citation type="journal article" date="2018" name="Nat. Ecol. Evol.">
        <title>Genomic signatures of mitonuclear coevolution across populations of Tigriopus californicus.</title>
        <authorList>
            <person name="Barreto F.S."/>
            <person name="Watson E.T."/>
            <person name="Lima T.G."/>
            <person name="Willett C.S."/>
            <person name="Edmands S."/>
            <person name="Li W."/>
            <person name="Burton R.S."/>
        </authorList>
    </citation>
    <scope>NUCLEOTIDE SEQUENCE [LARGE SCALE GENOMIC DNA]</scope>
    <source>
        <strain evidence="9 10">San Diego</strain>
    </source>
</reference>
<keyword evidence="10" id="KW-1185">Reference proteome</keyword>
<evidence type="ECO:0000256" key="7">
    <source>
        <dbReference type="SAM" id="Phobius"/>
    </source>
</evidence>
<organism evidence="9 10">
    <name type="scientific">Tigriopus californicus</name>
    <name type="common">Marine copepod</name>
    <dbReference type="NCBI Taxonomy" id="6832"/>
    <lineage>
        <taxon>Eukaryota</taxon>
        <taxon>Metazoa</taxon>
        <taxon>Ecdysozoa</taxon>
        <taxon>Arthropoda</taxon>
        <taxon>Crustacea</taxon>
        <taxon>Multicrustacea</taxon>
        <taxon>Hexanauplia</taxon>
        <taxon>Copepoda</taxon>
        <taxon>Harpacticoida</taxon>
        <taxon>Harpacticidae</taxon>
        <taxon>Tigriopus</taxon>
    </lineage>
</organism>
<evidence type="ECO:0000256" key="6">
    <source>
        <dbReference type="ARBA" id="ARBA00023136"/>
    </source>
</evidence>
<comment type="subcellular location">
    <subcellularLocation>
        <location evidence="1">Membrane</location>
    </subcellularLocation>
</comment>
<dbReference type="PANTHER" id="PTHR23130:SF171">
    <property type="entry name" value="OS01G0895300 PROTEIN"/>
    <property type="match status" value="1"/>
</dbReference>
<evidence type="ECO:0000256" key="1">
    <source>
        <dbReference type="ARBA" id="ARBA00004370"/>
    </source>
</evidence>
<evidence type="ECO:0000313" key="9">
    <source>
        <dbReference type="EMBL" id="TRY72295.1"/>
    </source>
</evidence>
<feature type="transmembrane region" description="Helical" evidence="7">
    <location>
        <begin position="254"/>
        <end position="272"/>
    </location>
</feature>
<keyword evidence="2" id="KW-0813">Transport</keyword>
<dbReference type="PANTHER" id="PTHR23130">
    <property type="entry name" value="CYTOCHROME B561 AND DOMON DOMAIN-CONTAINING PROTEIN"/>
    <property type="match status" value="1"/>
</dbReference>
<feature type="transmembrane region" description="Helical" evidence="7">
    <location>
        <begin position="380"/>
        <end position="402"/>
    </location>
</feature>
<dbReference type="STRING" id="6832.A0A553P3M2"/>
<comment type="caution">
    <text evidence="9">The sequence shown here is derived from an EMBL/GenBank/DDBJ whole genome shotgun (WGS) entry which is preliminary data.</text>
</comment>
<proteinExistence type="predicted"/>
<feature type="domain" description="Cytochrome b561" evidence="8">
    <location>
        <begin position="137"/>
        <end position="344"/>
    </location>
</feature>
<feature type="transmembrane region" description="Helical" evidence="7">
    <location>
        <begin position="284"/>
        <end position="307"/>
    </location>
</feature>
<dbReference type="AlphaFoldDB" id="A0A553P3M2"/>
<gene>
    <name evidence="9" type="ORF">TCAL_11262</name>
</gene>
<dbReference type="Proteomes" id="UP000318571">
    <property type="component" value="Chromosome 7"/>
</dbReference>
<keyword evidence="6 7" id="KW-0472">Membrane</keyword>
<protein>
    <recommendedName>
        <fullName evidence="8">Cytochrome b561 domain-containing protein</fullName>
    </recommendedName>
</protein>
<dbReference type="SMART" id="SM00665">
    <property type="entry name" value="B561"/>
    <property type="match status" value="1"/>
</dbReference>
<sequence>MPADCVSTGSCTLLVTYKTNGGKLDFAISASNMPSGSFAALAFSDDGKMGNDLVLACVDGSSMLTTWNLPQKSNIPGVEGISLESLGTEIEDGFKTCTFTLNEQITAAPPDQSPVQFDLINSRQFLLLAAGSMSASGELLTYHSQNKLASAGSVALKSVEPVGSATTVLIRVHGVLMIIAWMASASCGMMLARYFKETWKGSQNCFDKDRWFVLHVSLMVVTLVCTLVGGTIIFSDRGFDPFRAAFLKEYQHPVVGAICIIFMIIQPIMAFFRPHPNEPSRPIFNWAHWFVGNAAYGFGLIAILMAGELPAASFLPSDSWSLLILIFIGVHVLNHLVLIVQRAWAKNATAVEAGCDGCEDVFNGKNDTKRNDLKGSDCRVGAVIIYVFFYWVYSVVMIALIISATEGKEGFFDCESSSAEAEAEAEAE</sequence>
<evidence type="ECO:0000256" key="2">
    <source>
        <dbReference type="ARBA" id="ARBA00022448"/>
    </source>
</evidence>
<evidence type="ECO:0000259" key="8">
    <source>
        <dbReference type="PROSITE" id="PS50939"/>
    </source>
</evidence>
<feature type="transmembrane region" description="Helical" evidence="7">
    <location>
        <begin position="319"/>
        <end position="340"/>
    </location>
</feature>